<dbReference type="AlphaFoldDB" id="A0A3S4ZL79"/>
<evidence type="ECO:0000313" key="2">
    <source>
        <dbReference type="Proteomes" id="UP000270988"/>
    </source>
</evidence>
<sequence length="67" mass="7255">MTEQPKPENLSDGVKSEQEAYLRAVEATMSEFFAQQRTLLTAISHDALPLLEAIESLSSGGNVSGLF</sequence>
<dbReference type="Proteomes" id="UP000270988">
    <property type="component" value="Chromosome"/>
</dbReference>
<name>A0A3S4ZL79_9MICC</name>
<protein>
    <submittedName>
        <fullName evidence="1">Uncharacterized protein</fullName>
    </submittedName>
</protein>
<organism evidence="1 2">
    <name type="scientific">Rothia dentocariosa</name>
    <dbReference type="NCBI Taxonomy" id="2047"/>
    <lineage>
        <taxon>Bacteria</taxon>
        <taxon>Bacillati</taxon>
        <taxon>Actinomycetota</taxon>
        <taxon>Actinomycetes</taxon>
        <taxon>Micrococcales</taxon>
        <taxon>Micrococcaceae</taxon>
        <taxon>Rothia</taxon>
    </lineage>
</organism>
<dbReference type="EMBL" id="LR134521">
    <property type="protein sequence ID" value="VEJ29093.1"/>
    <property type="molecule type" value="Genomic_DNA"/>
</dbReference>
<reference evidence="1 2" key="1">
    <citation type="submission" date="2018-12" db="EMBL/GenBank/DDBJ databases">
        <authorList>
            <consortium name="Pathogen Informatics"/>
        </authorList>
    </citation>
    <scope>NUCLEOTIDE SEQUENCE [LARGE SCALE GENOMIC DNA]</scope>
    <source>
        <strain evidence="1 2">NCTC10918</strain>
    </source>
</reference>
<evidence type="ECO:0000313" key="1">
    <source>
        <dbReference type="EMBL" id="VEJ29093.1"/>
    </source>
</evidence>
<accession>A0A3S4ZL79</accession>
<proteinExistence type="predicted"/>
<gene>
    <name evidence="1" type="ORF">NCTC10918_00338</name>
</gene>